<accession>A0A4R7K3P2</accession>
<dbReference type="InterPro" id="IPR017867">
    <property type="entry name" value="Tyr_phospatase_low_mol_wt"/>
</dbReference>
<organism evidence="7 8">
    <name type="scientific">Maribacter spongiicola</name>
    <dbReference type="NCBI Taxonomy" id="1206753"/>
    <lineage>
        <taxon>Bacteria</taxon>
        <taxon>Pseudomonadati</taxon>
        <taxon>Bacteroidota</taxon>
        <taxon>Flavobacteriia</taxon>
        <taxon>Flavobacteriales</taxon>
        <taxon>Flavobacteriaceae</taxon>
        <taxon>Maribacter</taxon>
    </lineage>
</organism>
<dbReference type="EC" id="3.1.3.48" evidence="2"/>
<dbReference type="InterPro" id="IPR050438">
    <property type="entry name" value="LMW_PTPase"/>
</dbReference>
<evidence type="ECO:0000256" key="5">
    <source>
        <dbReference type="PIRSR" id="PIRSR617867-1"/>
    </source>
</evidence>
<dbReference type="PRINTS" id="PR00719">
    <property type="entry name" value="LMWPTPASE"/>
</dbReference>
<dbReference type="PANTHER" id="PTHR11717:SF7">
    <property type="entry name" value="LOW MOLECULAR WEIGHT PHOSPHOTYROSINE PROTEIN PHOSPHATASE"/>
    <property type="match status" value="1"/>
</dbReference>
<evidence type="ECO:0000256" key="4">
    <source>
        <dbReference type="ARBA" id="ARBA00022912"/>
    </source>
</evidence>
<keyword evidence="4" id="KW-0904">Protein phosphatase</keyword>
<dbReference type="AlphaFoldDB" id="A0A4R7K3P2"/>
<dbReference type="Gene3D" id="3.40.50.2300">
    <property type="match status" value="1"/>
</dbReference>
<feature type="active site" description="Nucleophile" evidence="5">
    <location>
        <position position="13"/>
    </location>
</feature>
<feature type="active site" description="Nucleophile" evidence="5">
    <location>
        <position position="7"/>
    </location>
</feature>
<reference evidence="7 8" key="1">
    <citation type="submission" date="2019-03" db="EMBL/GenBank/DDBJ databases">
        <title>Genomic Encyclopedia of Archaeal and Bacterial Type Strains, Phase II (KMG-II): from individual species to whole genera.</title>
        <authorList>
            <person name="Goeker M."/>
        </authorList>
    </citation>
    <scope>NUCLEOTIDE SEQUENCE [LARGE SCALE GENOMIC DNA]</scope>
    <source>
        <strain evidence="7 8">DSM 25233</strain>
    </source>
</reference>
<evidence type="ECO:0000313" key="8">
    <source>
        <dbReference type="Proteomes" id="UP000294749"/>
    </source>
</evidence>
<dbReference type="SMART" id="SM00226">
    <property type="entry name" value="LMWPc"/>
    <property type="match status" value="1"/>
</dbReference>
<sequence>MKVLMVCLGNICRSPLAEGILKSKVDTTKILVESAGKAGYHIGKAPDPRSINVAKEYGIDISSQICRKFIVSDFDFFDIIYAMDKSNYGNIIDLARNKGDAQKVKLILNEIGSSDKEVPDPYYDAEDGFEHVFQMIDQACDSIAKRLENKKP</sequence>
<comment type="similarity">
    <text evidence="1">Belongs to the low molecular weight phosphotyrosine protein phosphatase family.</text>
</comment>
<dbReference type="EMBL" id="SOAY01000011">
    <property type="protein sequence ID" value="TDT45491.1"/>
    <property type="molecule type" value="Genomic_DNA"/>
</dbReference>
<dbReference type="Proteomes" id="UP000294749">
    <property type="component" value="Unassembled WGS sequence"/>
</dbReference>
<keyword evidence="8" id="KW-1185">Reference proteome</keyword>
<dbReference type="Pfam" id="PF01451">
    <property type="entry name" value="LMWPc"/>
    <property type="match status" value="1"/>
</dbReference>
<feature type="active site" description="Proton donor" evidence="5">
    <location>
        <position position="120"/>
    </location>
</feature>
<dbReference type="InterPro" id="IPR023485">
    <property type="entry name" value="Ptyr_pPase"/>
</dbReference>
<evidence type="ECO:0000313" key="7">
    <source>
        <dbReference type="EMBL" id="TDT45491.1"/>
    </source>
</evidence>
<dbReference type="OrthoDB" id="9784339at2"/>
<dbReference type="RefSeq" id="WP_133687815.1">
    <property type="nucleotide sequence ID" value="NZ_SOAY01000011.1"/>
</dbReference>
<dbReference type="GO" id="GO:0004725">
    <property type="term" value="F:protein tyrosine phosphatase activity"/>
    <property type="evidence" value="ECO:0007669"/>
    <property type="project" value="UniProtKB-EC"/>
</dbReference>
<evidence type="ECO:0000256" key="1">
    <source>
        <dbReference type="ARBA" id="ARBA00011063"/>
    </source>
</evidence>
<feature type="domain" description="Phosphotyrosine protein phosphatase I" evidence="6">
    <location>
        <begin position="1"/>
        <end position="146"/>
    </location>
</feature>
<protein>
    <recommendedName>
        <fullName evidence="2">protein-tyrosine-phosphatase</fullName>
        <ecNumber evidence="2">3.1.3.48</ecNumber>
    </recommendedName>
</protein>
<dbReference type="SUPFAM" id="SSF52788">
    <property type="entry name" value="Phosphotyrosine protein phosphatases I"/>
    <property type="match status" value="1"/>
</dbReference>
<name>A0A4R7K3P2_9FLAO</name>
<dbReference type="PANTHER" id="PTHR11717">
    <property type="entry name" value="LOW MOLECULAR WEIGHT PROTEIN TYROSINE PHOSPHATASE"/>
    <property type="match status" value="1"/>
</dbReference>
<evidence type="ECO:0000256" key="3">
    <source>
        <dbReference type="ARBA" id="ARBA00022801"/>
    </source>
</evidence>
<gene>
    <name evidence="7" type="ORF">CLV90_2579</name>
</gene>
<comment type="caution">
    <text evidence="7">The sequence shown here is derived from an EMBL/GenBank/DDBJ whole genome shotgun (WGS) entry which is preliminary data.</text>
</comment>
<dbReference type="InterPro" id="IPR036196">
    <property type="entry name" value="Ptyr_pPase_sf"/>
</dbReference>
<keyword evidence="3" id="KW-0378">Hydrolase</keyword>
<proteinExistence type="inferred from homology"/>
<dbReference type="CDD" id="cd16343">
    <property type="entry name" value="LMWPTP"/>
    <property type="match status" value="1"/>
</dbReference>
<evidence type="ECO:0000259" key="6">
    <source>
        <dbReference type="SMART" id="SM00226"/>
    </source>
</evidence>
<evidence type="ECO:0000256" key="2">
    <source>
        <dbReference type="ARBA" id="ARBA00013064"/>
    </source>
</evidence>